<gene>
    <name evidence="1" type="ORF">ACFFQ6_17145</name>
</gene>
<protein>
    <recommendedName>
        <fullName evidence="3">Metallothionein</fullName>
    </recommendedName>
</protein>
<organism evidence="1 2">
    <name type="scientific">Rhodococcus baikonurensis</name>
    <dbReference type="NCBI Taxonomy" id="172041"/>
    <lineage>
        <taxon>Bacteria</taxon>
        <taxon>Bacillati</taxon>
        <taxon>Actinomycetota</taxon>
        <taxon>Actinomycetes</taxon>
        <taxon>Mycobacteriales</taxon>
        <taxon>Nocardiaceae</taxon>
        <taxon>Rhodococcus</taxon>
        <taxon>Rhodococcus erythropolis group</taxon>
    </lineage>
</organism>
<evidence type="ECO:0008006" key="3">
    <source>
        <dbReference type="Google" id="ProtNLM"/>
    </source>
</evidence>
<dbReference type="Proteomes" id="UP001589587">
    <property type="component" value="Unassembled WGS sequence"/>
</dbReference>
<sequence length="47" mass="4888">MSNETNCDCGQTSCPAMADGTQMCSYPDPGDYACTAQRAGDEDCICG</sequence>
<reference evidence="1 2" key="1">
    <citation type="submission" date="2024-09" db="EMBL/GenBank/DDBJ databases">
        <authorList>
            <person name="Sun Q."/>
            <person name="Mori K."/>
        </authorList>
    </citation>
    <scope>NUCLEOTIDE SEQUENCE [LARGE SCALE GENOMIC DNA]</scope>
    <source>
        <strain evidence="1 2">JCM 11411</strain>
    </source>
</reference>
<comment type="caution">
    <text evidence="1">The sequence shown here is derived from an EMBL/GenBank/DDBJ whole genome shotgun (WGS) entry which is preliminary data.</text>
</comment>
<dbReference type="EMBL" id="JBHMAS010000046">
    <property type="protein sequence ID" value="MFB9781419.1"/>
    <property type="molecule type" value="Genomic_DNA"/>
</dbReference>
<proteinExistence type="predicted"/>
<dbReference type="RefSeq" id="WP_290289351.1">
    <property type="nucleotide sequence ID" value="NZ_JBHMAS010000046.1"/>
</dbReference>
<evidence type="ECO:0000313" key="1">
    <source>
        <dbReference type="EMBL" id="MFB9781419.1"/>
    </source>
</evidence>
<evidence type="ECO:0000313" key="2">
    <source>
        <dbReference type="Proteomes" id="UP001589587"/>
    </source>
</evidence>
<accession>A0ABV5XG93</accession>
<name>A0ABV5XG93_9NOCA</name>
<keyword evidence="2" id="KW-1185">Reference proteome</keyword>